<evidence type="ECO:0000256" key="1">
    <source>
        <dbReference type="SAM" id="MobiDB-lite"/>
    </source>
</evidence>
<evidence type="ECO:0000313" key="3">
    <source>
        <dbReference type="Proteomes" id="UP000322667"/>
    </source>
</evidence>
<proteinExistence type="predicted"/>
<gene>
    <name evidence="2" type="ORF">ES332_D02G096800v1</name>
</gene>
<keyword evidence="3" id="KW-1185">Reference proteome</keyword>
<sequence>MQISPPQPRCADQVAFGSGHRKKGRAPLGFSSSVPAPPFRSPSAPIATRETGIRLSHYRGTDVRGRAYGVARAALELGRGRSVWRLVGPRGGCGAHAEYLGFLQLGWALG</sequence>
<name>A0A5D2LV42_GOSTO</name>
<evidence type="ECO:0000313" key="2">
    <source>
        <dbReference type="EMBL" id="TYH82940.1"/>
    </source>
</evidence>
<dbReference type="AlphaFoldDB" id="A0A5D2LV42"/>
<feature type="region of interest" description="Disordered" evidence="1">
    <location>
        <begin position="1"/>
        <end position="45"/>
    </location>
</feature>
<organism evidence="2 3">
    <name type="scientific">Gossypium tomentosum</name>
    <name type="common">Hawaiian cotton</name>
    <name type="synonym">Gossypium sandvicense</name>
    <dbReference type="NCBI Taxonomy" id="34277"/>
    <lineage>
        <taxon>Eukaryota</taxon>
        <taxon>Viridiplantae</taxon>
        <taxon>Streptophyta</taxon>
        <taxon>Embryophyta</taxon>
        <taxon>Tracheophyta</taxon>
        <taxon>Spermatophyta</taxon>
        <taxon>Magnoliopsida</taxon>
        <taxon>eudicotyledons</taxon>
        <taxon>Gunneridae</taxon>
        <taxon>Pentapetalae</taxon>
        <taxon>rosids</taxon>
        <taxon>malvids</taxon>
        <taxon>Malvales</taxon>
        <taxon>Malvaceae</taxon>
        <taxon>Malvoideae</taxon>
        <taxon>Gossypium</taxon>
    </lineage>
</organism>
<reference evidence="2 3" key="1">
    <citation type="submission" date="2019-07" db="EMBL/GenBank/DDBJ databases">
        <title>WGS assembly of Gossypium tomentosum.</title>
        <authorList>
            <person name="Chen Z.J."/>
            <person name="Sreedasyam A."/>
            <person name="Ando A."/>
            <person name="Song Q."/>
            <person name="De L."/>
            <person name="Hulse-Kemp A."/>
            <person name="Ding M."/>
            <person name="Ye W."/>
            <person name="Kirkbride R."/>
            <person name="Jenkins J."/>
            <person name="Plott C."/>
            <person name="Lovell J."/>
            <person name="Lin Y.-M."/>
            <person name="Vaughn R."/>
            <person name="Liu B."/>
            <person name="Li W."/>
            <person name="Simpson S."/>
            <person name="Scheffler B."/>
            <person name="Saski C."/>
            <person name="Grover C."/>
            <person name="Hu G."/>
            <person name="Conover J."/>
            <person name="Carlson J."/>
            <person name="Shu S."/>
            <person name="Boston L."/>
            <person name="Williams M."/>
            <person name="Peterson D."/>
            <person name="Mcgee K."/>
            <person name="Jones D."/>
            <person name="Wendel J."/>
            <person name="Stelly D."/>
            <person name="Grimwood J."/>
            <person name="Schmutz J."/>
        </authorList>
    </citation>
    <scope>NUCLEOTIDE SEQUENCE [LARGE SCALE GENOMIC DNA]</scope>
    <source>
        <strain evidence="2">7179.01</strain>
    </source>
</reference>
<protein>
    <submittedName>
        <fullName evidence="2">Uncharacterized protein</fullName>
    </submittedName>
</protein>
<accession>A0A5D2LV42</accession>
<dbReference type="EMBL" id="CM017624">
    <property type="protein sequence ID" value="TYH82940.1"/>
    <property type="molecule type" value="Genomic_DNA"/>
</dbReference>
<dbReference type="Proteomes" id="UP000322667">
    <property type="component" value="Chromosome D02"/>
</dbReference>